<dbReference type="Proteomes" id="UP000271624">
    <property type="component" value="Unassembled WGS sequence"/>
</dbReference>
<reference evidence="1" key="2">
    <citation type="journal article" date="2019" name="Genome Biol. Evol.">
        <title>Day and night: Metabolic profiles and evolutionary relationships of six axenic non-marine cyanobacteria.</title>
        <authorList>
            <person name="Will S.E."/>
            <person name="Henke P."/>
            <person name="Boedeker C."/>
            <person name="Huang S."/>
            <person name="Brinkmann H."/>
            <person name="Rohde M."/>
            <person name="Jarek M."/>
            <person name="Friedl T."/>
            <person name="Seufert S."/>
            <person name="Schumacher M."/>
            <person name="Overmann J."/>
            <person name="Neumann-Schaal M."/>
            <person name="Petersen J."/>
        </authorList>
    </citation>
    <scope>NUCLEOTIDE SEQUENCE [LARGE SCALE GENOMIC DNA]</scope>
    <source>
        <strain evidence="1">PCC 7102</strain>
    </source>
</reference>
<reference evidence="1" key="1">
    <citation type="submission" date="2018-12" db="EMBL/GenBank/DDBJ databases">
        <authorList>
            <person name="Will S."/>
            <person name="Neumann-Schaal M."/>
            <person name="Henke P."/>
        </authorList>
    </citation>
    <scope>NUCLEOTIDE SEQUENCE</scope>
    <source>
        <strain evidence="1">PCC 7102</strain>
    </source>
</reference>
<protein>
    <submittedName>
        <fullName evidence="1">Uncharacterized protein</fullName>
    </submittedName>
</protein>
<comment type="caution">
    <text evidence="1">The sequence shown here is derived from an EMBL/GenBank/DDBJ whole genome shotgun (WGS) entry which is preliminary data.</text>
</comment>
<name>A0A3S1IXQ2_9CYAN</name>
<keyword evidence="2" id="KW-1185">Reference proteome</keyword>
<sequence length="198" mass="22103">MMNCRFVLVITSLVLLNTGVPNYSNLPVLAHNKNILKKQNSITVAQRCGNTEAVKPSKTSKTVRFPKFGIKVKIPSNYKTFPRKDGSISILDPGSYEAVRCQAPHGLYSFNIKLLPNSKNLSLQAFAKSAYEGQLKRVYDYNQNNIRALLIDSESGYSAYGIFKVRGVKGIVEMNASCDCDVSRTNIIDYLKVTELIR</sequence>
<evidence type="ECO:0000313" key="1">
    <source>
        <dbReference type="EMBL" id="RUT04223.1"/>
    </source>
</evidence>
<organism evidence="1 2">
    <name type="scientific">Dulcicalothrix desertica PCC 7102</name>
    <dbReference type="NCBI Taxonomy" id="232991"/>
    <lineage>
        <taxon>Bacteria</taxon>
        <taxon>Bacillati</taxon>
        <taxon>Cyanobacteriota</taxon>
        <taxon>Cyanophyceae</taxon>
        <taxon>Nostocales</taxon>
        <taxon>Calotrichaceae</taxon>
        <taxon>Dulcicalothrix</taxon>
    </lineage>
</organism>
<accession>A0A3S1IXQ2</accession>
<dbReference type="RefSeq" id="WP_186538634.1">
    <property type="nucleotide sequence ID" value="NZ_RSCL01000011.1"/>
</dbReference>
<proteinExistence type="predicted"/>
<evidence type="ECO:0000313" key="2">
    <source>
        <dbReference type="Proteomes" id="UP000271624"/>
    </source>
</evidence>
<gene>
    <name evidence="1" type="ORF">DSM106972_044510</name>
</gene>
<dbReference type="AlphaFoldDB" id="A0A3S1IXQ2"/>
<dbReference type="EMBL" id="RSCL01000011">
    <property type="protein sequence ID" value="RUT04223.1"/>
    <property type="molecule type" value="Genomic_DNA"/>
</dbReference>